<evidence type="ECO:0000256" key="2">
    <source>
        <dbReference type="SAM" id="SignalP"/>
    </source>
</evidence>
<dbReference type="OrthoDB" id="5483011at2"/>
<protein>
    <recommendedName>
        <fullName evidence="5">Lipoprotein</fullName>
    </recommendedName>
</protein>
<dbReference type="EMBL" id="RAWK01000036">
    <property type="protein sequence ID" value="RKH71132.1"/>
    <property type="molecule type" value="Genomic_DNA"/>
</dbReference>
<feature type="chain" id="PRO_5017341915" description="Lipoprotein" evidence="2">
    <location>
        <begin position="22"/>
        <end position="517"/>
    </location>
</feature>
<evidence type="ECO:0000313" key="3">
    <source>
        <dbReference type="EMBL" id="RKH71132.1"/>
    </source>
</evidence>
<gene>
    <name evidence="3" type="ORF">D7W81_08035</name>
</gene>
<feature type="region of interest" description="Disordered" evidence="1">
    <location>
        <begin position="29"/>
        <end position="52"/>
    </location>
</feature>
<organism evidence="3 4">
    <name type="scientific">Corallococcus aberystwythensis</name>
    <dbReference type="NCBI Taxonomy" id="2316722"/>
    <lineage>
        <taxon>Bacteria</taxon>
        <taxon>Pseudomonadati</taxon>
        <taxon>Myxococcota</taxon>
        <taxon>Myxococcia</taxon>
        <taxon>Myxococcales</taxon>
        <taxon>Cystobacterineae</taxon>
        <taxon>Myxococcaceae</taxon>
        <taxon>Corallococcus</taxon>
    </lineage>
</organism>
<dbReference type="Gene3D" id="2.60.120.380">
    <property type="match status" value="1"/>
</dbReference>
<dbReference type="PROSITE" id="PS51257">
    <property type="entry name" value="PROKAR_LIPOPROTEIN"/>
    <property type="match status" value="1"/>
</dbReference>
<evidence type="ECO:0000313" key="4">
    <source>
        <dbReference type="Proteomes" id="UP000267003"/>
    </source>
</evidence>
<accession>A0A3A8R1V7</accession>
<dbReference type="RefSeq" id="WP_120554751.1">
    <property type="nucleotide sequence ID" value="NZ_RAWK01000036.1"/>
</dbReference>
<name>A0A3A8R1V7_9BACT</name>
<sequence length="517" mass="56086">MNMMKQSLSAFLLGACLFTLGACDSKDDPTPDAGTAVDAGSDAGTDAGTEQPPPVIPEGHTLLTPSATELHAVPWEDAGTPLRFAFVAQAGHHYDFVVEAGNEGYVLDLRDGAGNSLEYKVLSHSVSATPDVWHWSGFTEGAVQALELTWFSEYSEAPRLPFTFRLVDMGPDDHGDLYATATPWTPSEQVLTGSGEHWGERDLLSFQSVADNVYALECTFPTPYWDLSILNFRGQRYGVTDNTTFEETQAATAFKSPGGVFYASIKDQKDNTSTQPYTCVLKDMGKEDHGDSMQTATALAAGTASVQAKFETFTDTDVFSLGVVSGHHYRASCTLDGNRPCEVRTAAPGGEFVSPQGDRTRAAFKASQSTHFVSVNTSPVVPTRWVEGRYTLQFEDLGADDHGDTLATATPLTGPTQAVSARILDPVDHDFFSFQATAGQRYQFACDWKDSPGQVQFYADFRDAQGNWVSYSREHVGARWVQTFTAQGSGTYGIDLRTDPTFTVLGDSTCQFDVLAP</sequence>
<keyword evidence="2" id="KW-0732">Signal</keyword>
<reference evidence="4" key="1">
    <citation type="submission" date="2018-09" db="EMBL/GenBank/DDBJ databases">
        <authorList>
            <person name="Livingstone P.G."/>
            <person name="Whitworth D.E."/>
        </authorList>
    </citation>
    <scope>NUCLEOTIDE SEQUENCE [LARGE SCALE GENOMIC DNA]</scope>
    <source>
        <strain evidence="4">AB050A</strain>
    </source>
</reference>
<comment type="caution">
    <text evidence="3">The sequence shown here is derived from an EMBL/GenBank/DDBJ whole genome shotgun (WGS) entry which is preliminary data.</text>
</comment>
<feature type="signal peptide" evidence="2">
    <location>
        <begin position="1"/>
        <end position="21"/>
    </location>
</feature>
<keyword evidence="4" id="KW-1185">Reference proteome</keyword>
<dbReference type="Proteomes" id="UP000267003">
    <property type="component" value="Unassembled WGS sequence"/>
</dbReference>
<proteinExistence type="predicted"/>
<evidence type="ECO:0000256" key="1">
    <source>
        <dbReference type="SAM" id="MobiDB-lite"/>
    </source>
</evidence>
<evidence type="ECO:0008006" key="5">
    <source>
        <dbReference type="Google" id="ProtNLM"/>
    </source>
</evidence>
<dbReference type="AlphaFoldDB" id="A0A3A8R1V7"/>